<gene>
    <name evidence="1" type="ORF">GSI_07635</name>
</gene>
<dbReference type="STRING" id="1077348.A0A2G8S933"/>
<evidence type="ECO:0008006" key="3">
    <source>
        <dbReference type="Google" id="ProtNLM"/>
    </source>
</evidence>
<proteinExistence type="predicted"/>
<dbReference type="EMBL" id="AYKW01000016">
    <property type="protein sequence ID" value="PIL30058.1"/>
    <property type="molecule type" value="Genomic_DNA"/>
</dbReference>
<dbReference type="Proteomes" id="UP000230002">
    <property type="component" value="Unassembled WGS sequence"/>
</dbReference>
<comment type="caution">
    <text evidence="1">The sequence shown here is derived from an EMBL/GenBank/DDBJ whole genome shotgun (WGS) entry which is preliminary data.</text>
</comment>
<evidence type="ECO:0000313" key="2">
    <source>
        <dbReference type="Proteomes" id="UP000230002"/>
    </source>
</evidence>
<reference evidence="1 2" key="1">
    <citation type="journal article" date="2015" name="Sci. Rep.">
        <title>Chromosome-level genome map provides insights into diverse defense mechanisms in the medicinal fungus Ganoderma sinense.</title>
        <authorList>
            <person name="Zhu Y."/>
            <person name="Xu J."/>
            <person name="Sun C."/>
            <person name="Zhou S."/>
            <person name="Xu H."/>
            <person name="Nelson D.R."/>
            <person name="Qian J."/>
            <person name="Song J."/>
            <person name="Luo H."/>
            <person name="Xiang L."/>
            <person name="Li Y."/>
            <person name="Xu Z."/>
            <person name="Ji A."/>
            <person name="Wang L."/>
            <person name="Lu S."/>
            <person name="Hayward A."/>
            <person name="Sun W."/>
            <person name="Li X."/>
            <person name="Schwartz D.C."/>
            <person name="Wang Y."/>
            <person name="Chen S."/>
        </authorList>
    </citation>
    <scope>NUCLEOTIDE SEQUENCE [LARGE SCALE GENOMIC DNA]</scope>
    <source>
        <strain evidence="1 2">ZZ0214-1</strain>
    </source>
</reference>
<name>A0A2G8S933_9APHY</name>
<keyword evidence="2" id="KW-1185">Reference proteome</keyword>
<sequence>MERTERDEFVRFTKDEDFWYEDGDVLLLIGNTGLRLHESRVAGYCGYFHELFGPGNPAGVVVTGEAAGCRVYPVTPELSLEDFKHLLKAIESPFEYATSPPSQQVAIALLFAAHILSCGYVLDLAKKRLCDIWDGRTPPTTDRSDGEDRSPDSAIRAIKLGRRYGIPGVLKRAFYELLSSWIFGRESESVTFFLSVIGELTIAEDDIHRLLAARLKLGRLWRKFVVDPPSGAWCVSQDGACSARRCCHAGESKDVRAGEWRNVVCEQGLLEVVDPLRYDLTKDWRIIREAETWCQGCLESKRQAWEEMRVEWWNEMDAWFDLSKKD</sequence>
<evidence type="ECO:0000313" key="1">
    <source>
        <dbReference type="EMBL" id="PIL30058.1"/>
    </source>
</evidence>
<dbReference type="OrthoDB" id="2746456at2759"/>
<organism evidence="1 2">
    <name type="scientific">Ganoderma sinense ZZ0214-1</name>
    <dbReference type="NCBI Taxonomy" id="1077348"/>
    <lineage>
        <taxon>Eukaryota</taxon>
        <taxon>Fungi</taxon>
        <taxon>Dikarya</taxon>
        <taxon>Basidiomycota</taxon>
        <taxon>Agaricomycotina</taxon>
        <taxon>Agaricomycetes</taxon>
        <taxon>Polyporales</taxon>
        <taxon>Polyporaceae</taxon>
        <taxon>Ganoderma</taxon>
    </lineage>
</organism>
<accession>A0A2G8S933</accession>
<protein>
    <recommendedName>
        <fullName evidence="3">BTB domain-containing protein</fullName>
    </recommendedName>
</protein>
<dbReference type="AlphaFoldDB" id="A0A2G8S933"/>